<keyword evidence="2" id="KW-0732">Signal</keyword>
<reference evidence="3" key="1">
    <citation type="submission" date="2021-01" db="UniProtKB">
        <authorList>
            <consortium name="EnsemblMetazoa"/>
        </authorList>
    </citation>
    <scope>IDENTIFICATION</scope>
</reference>
<dbReference type="GeneID" id="111244467"/>
<feature type="chain" id="PRO_5029541701" evidence="2">
    <location>
        <begin position="27"/>
        <end position="349"/>
    </location>
</feature>
<evidence type="ECO:0000313" key="3">
    <source>
        <dbReference type="EnsemblMetazoa" id="XP_022647378"/>
    </source>
</evidence>
<evidence type="ECO:0000256" key="2">
    <source>
        <dbReference type="SAM" id="SignalP"/>
    </source>
</evidence>
<evidence type="ECO:0000256" key="1">
    <source>
        <dbReference type="SAM" id="MobiDB-lite"/>
    </source>
</evidence>
<organism evidence="3 4">
    <name type="scientific">Varroa destructor</name>
    <name type="common">Honeybee mite</name>
    <dbReference type="NCBI Taxonomy" id="109461"/>
    <lineage>
        <taxon>Eukaryota</taxon>
        <taxon>Metazoa</taxon>
        <taxon>Ecdysozoa</taxon>
        <taxon>Arthropoda</taxon>
        <taxon>Chelicerata</taxon>
        <taxon>Arachnida</taxon>
        <taxon>Acari</taxon>
        <taxon>Parasitiformes</taxon>
        <taxon>Mesostigmata</taxon>
        <taxon>Gamasina</taxon>
        <taxon>Dermanyssoidea</taxon>
        <taxon>Varroidae</taxon>
        <taxon>Varroa</taxon>
    </lineage>
</organism>
<dbReference type="EnsemblMetazoa" id="XM_022791643">
    <property type="protein sequence ID" value="XP_022647378"/>
    <property type="gene ID" value="LOC111244467"/>
</dbReference>
<dbReference type="KEGG" id="vde:111244467"/>
<name>A0A7M7J642_VARDE</name>
<dbReference type="InParanoid" id="A0A7M7J642"/>
<accession>A0A7M7J642</accession>
<sequence>MRSMLHYTAALVIVAEYLVHVGVLEAVVEDRFLPHFIGSDDTPTVASVFAWKPAAPLPAQLHLSNAPALLVDNETVAGLLQQILAGNLQSVESRGRPLAVPSGGKPVAVIFSSSVHVVDLGDLRPPITPASTTISPHTHTPHVPHNDSAHIHTHGTQFGSNHTHGTHFGLNHTSLLESIISPLMSLTHFGTSRESHPSQSPHPTSTVAGTPAWSVQQVLQPVQMQPVMMMMMPISQMQAMSAISSTSAHALAPVQTDSLSHLDKVLQGILTAKKQQLINSTLLTGHGSHSGHEAQVSGTGTYSSMATTSSSVQTPVNAFTSIPTSTFVTTMQPQEVKSMDNSTSRSKQV</sequence>
<dbReference type="OrthoDB" id="10671324at2759"/>
<protein>
    <submittedName>
        <fullName evidence="3">Uncharacterized protein</fullName>
    </submittedName>
</protein>
<keyword evidence="4" id="KW-1185">Reference proteome</keyword>
<feature type="compositionally biased region" description="Low complexity" evidence="1">
    <location>
        <begin position="197"/>
        <end position="206"/>
    </location>
</feature>
<feature type="region of interest" description="Disordered" evidence="1">
    <location>
        <begin position="190"/>
        <end position="209"/>
    </location>
</feature>
<dbReference type="RefSeq" id="XP_022647378.1">
    <property type="nucleotide sequence ID" value="XM_022791643.1"/>
</dbReference>
<dbReference type="AlphaFoldDB" id="A0A7M7J642"/>
<dbReference type="Proteomes" id="UP000594260">
    <property type="component" value="Unplaced"/>
</dbReference>
<feature type="signal peptide" evidence="2">
    <location>
        <begin position="1"/>
        <end position="26"/>
    </location>
</feature>
<proteinExistence type="predicted"/>
<evidence type="ECO:0000313" key="4">
    <source>
        <dbReference type="Proteomes" id="UP000594260"/>
    </source>
</evidence>